<comment type="caution">
    <text evidence="6">Lacks conserved residue(s) required for the propagation of feature annotation.</text>
</comment>
<evidence type="ECO:0000313" key="8">
    <source>
        <dbReference type="EMBL" id="NEZ46752.1"/>
    </source>
</evidence>
<dbReference type="Gene3D" id="3.40.50.450">
    <property type="match status" value="1"/>
</dbReference>
<evidence type="ECO:0000256" key="2">
    <source>
        <dbReference type="ARBA" id="ARBA00022679"/>
    </source>
</evidence>
<gene>
    <name evidence="6" type="primary">pfp</name>
    <name evidence="8" type="ORF">FDF74_05915</name>
</gene>
<dbReference type="PIRSF" id="PIRSF036483">
    <property type="entry name" value="PFK_XF0274"/>
    <property type="match status" value="1"/>
</dbReference>
<keyword evidence="9" id="KW-1185">Reference proteome</keyword>
<dbReference type="UniPathway" id="UPA00109">
    <property type="reaction ID" value="UER00182"/>
</dbReference>
<keyword evidence="6" id="KW-0324">Glycolysis</keyword>
<feature type="binding site" evidence="6">
    <location>
        <begin position="185"/>
        <end position="187"/>
    </location>
    <ligand>
        <name>substrate</name>
    </ligand>
</feature>
<comment type="subcellular location">
    <subcellularLocation>
        <location evidence="6">Cytoplasm</location>
    </subcellularLocation>
</comment>
<feature type="site" description="Important for catalytic activity; stabilizes the transition state when the phosphoryl donor is PPi" evidence="6">
    <location>
        <position position="138"/>
    </location>
</feature>
<evidence type="ECO:0000256" key="5">
    <source>
        <dbReference type="ARBA" id="ARBA00022842"/>
    </source>
</evidence>
<dbReference type="InterPro" id="IPR000023">
    <property type="entry name" value="Phosphofructokinase_dom"/>
</dbReference>
<keyword evidence="6" id="KW-0963">Cytoplasm</keyword>
<dbReference type="HAMAP" id="MF_01978">
    <property type="entry name" value="Phosphofructokinase_II_B2"/>
    <property type="match status" value="1"/>
</dbReference>
<protein>
    <recommendedName>
        <fullName evidence="6">Pyrophosphate--fructose 6-phosphate 1-phosphotransferase</fullName>
        <ecNumber evidence="6">2.7.1.90</ecNumber>
    </recommendedName>
    <alternativeName>
        <fullName evidence="6">6-phosphofructokinase, pyrophosphate dependent</fullName>
    </alternativeName>
    <alternativeName>
        <fullName evidence="6">PPi-dependent phosphofructokinase</fullName>
        <shortName evidence="6">PPi-PFK</shortName>
    </alternativeName>
    <alternativeName>
        <fullName evidence="6">Pyrophosphate-dependent 6-phosphofructose-1-kinase</fullName>
    </alternativeName>
</protein>
<comment type="pathway">
    <text evidence="6">Carbohydrate degradation; glycolysis; D-glyceraldehyde 3-phosphate and glycerone phosphate from D-glucose: step 3/4.</text>
</comment>
<evidence type="ECO:0000256" key="3">
    <source>
        <dbReference type="ARBA" id="ARBA00022723"/>
    </source>
</evidence>
<accession>A0A6M0R922</accession>
<dbReference type="GO" id="GO:0003872">
    <property type="term" value="F:6-phosphofructokinase activity"/>
    <property type="evidence" value="ECO:0007669"/>
    <property type="project" value="UniProtKB-UniRule"/>
</dbReference>
<dbReference type="PANTHER" id="PTHR45770">
    <property type="entry name" value="ATP-DEPENDENT 6-PHOSPHOFRUCTOKINASE 1"/>
    <property type="match status" value="1"/>
</dbReference>
<organism evidence="8 9">
    <name type="scientific">Clostridium niameyense</name>
    <dbReference type="NCBI Taxonomy" id="1622073"/>
    <lineage>
        <taxon>Bacteria</taxon>
        <taxon>Bacillati</taxon>
        <taxon>Bacillota</taxon>
        <taxon>Clostridia</taxon>
        <taxon>Eubacteriales</taxon>
        <taxon>Clostridiaceae</taxon>
        <taxon>Clostridium</taxon>
    </lineage>
</organism>
<dbReference type="GO" id="GO:0005737">
    <property type="term" value="C:cytoplasm"/>
    <property type="evidence" value="ECO:0007669"/>
    <property type="project" value="UniProtKB-SubCell"/>
</dbReference>
<dbReference type="SUPFAM" id="SSF53784">
    <property type="entry name" value="Phosphofructokinase"/>
    <property type="match status" value="1"/>
</dbReference>
<dbReference type="Pfam" id="PF00365">
    <property type="entry name" value="PFK"/>
    <property type="match status" value="1"/>
</dbReference>
<proteinExistence type="inferred from homology"/>
<comment type="similarity">
    <text evidence="6">Belongs to the phosphofructokinase type A (PFKA) family. PPi-dependent PFK group II subfamily. Clade 'B2' sub-subfamily.</text>
</comment>
<feature type="binding site" evidence="6">
    <location>
        <position position="111"/>
    </location>
    <ligand>
        <name>Mg(2+)</name>
        <dbReference type="ChEBI" id="CHEBI:18420"/>
        <note>catalytic</note>
    </ligand>
</feature>
<dbReference type="GO" id="GO:0047334">
    <property type="term" value="F:diphosphate-fructose-6-phosphate 1-phosphotransferase activity"/>
    <property type="evidence" value="ECO:0007669"/>
    <property type="project" value="UniProtKB-EC"/>
</dbReference>
<comment type="caution">
    <text evidence="8">The sequence shown here is derived from an EMBL/GenBank/DDBJ whole genome shotgun (WGS) entry which is preliminary data.</text>
</comment>
<keyword evidence="2 6" id="KW-0808">Transferase</keyword>
<dbReference type="GO" id="GO:0006002">
    <property type="term" value="P:fructose 6-phosphate metabolic process"/>
    <property type="evidence" value="ECO:0007669"/>
    <property type="project" value="InterPro"/>
</dbReference>
<comment type="subunit">
    <text evidence="6">Homodimer.</text>
</comment>
<dbReference type="PRINTS" id="PR00476">
    <property type="entry name" value="PHFRCTKINASE"/>
</dbReference>
<keyword evidence="5 6" id="KW-0460">Magnesium</keyword>
<feature type="domain" description="Phosphofructokinase" evidence="7">
    <location>
        <begin position="4"/>
        <end position="301"/>
    </location>
</feature>
<feature type="active site" description="Proton acceptor" evidence="6">
    <location>
        <position position="141"/>
    </location>
</feature>
<dbReference type="InterPro" id="IPR050929">
    <property type="entry name" value="PFKA"/>
</dbReference>
<sequence length="407" mass="45623">MRNCIIAQSGGPTAVINSSVVGIYEKNMKDKYFDKVYFSINGIEGILNENILDTDCISKSKILNLKLTPSSGLGSCRYKLCDFNQDDSDYKKVLSILKKYNIDTFFYIGGNDSMDTILKFSQYIKKTHDNIKFIGIPKTIDNDLLGTDHCPGFGSAAKLISTITLETFLDTSVYIDNGIFILETMGRDTGWLAASATLAKLNDKSVVDFIYLPEIAFSKENFLKDVENLYKKKKHVFIVVSEGIKDNYGNFISETIGLSHDKFSHKQLGGASKVLKDLIIQSKITSRVKILELGIIQRCSMHCVSKTDLQEAYNVGAYGIELSKNNCTGVMSSISRINNDNYKSSIGYEDLSNIANKTKYFPKKWINSEGNNVTEDAFNHILPLTKGNIDLKYINGVPYYSNIYNKF</sequence>
<feature type="binding site" evidence="6">
    <location>
        <position position="11"/>
    </location>
    <ligand>
        <name>diphosphate</name>
        <dbReference type="ChEBI" id="CHEBI:33019"/>
    </ligand>
</feature>
<dbReference type="Proteomes" id="UP000473885">
    <property type="component" value="Unassembled WGS sequence"/>
</dbReference>
<evidence type="ECO:0000256" key="4">
    <source>
        <dbReference type="ARBA" id="ARBA00022777"/>
    </source>
</evidence>
<keyword evidence="4 6" id="KW-0418">Kinase</keyword>
<feature type="binding site" evidence="6">
    <location>
        <position position="242"/>
    </location>
    <ligand>
        <name>substrate</name>
    </ligand>
</feature>
<evidence type="ECO:0000313" key="9">
    <source>
        <dbReference type="Proteomes" id="UP000473885"/>
    </source>
</evidence>
<dbReference type="InterPro" id="IPR022953">
    <property type="entry name" value="ATP_PFK"/>
</dbReference>
<evidence type="ECO:0000256" key="6">
    <source>
        <dbReference type="HAMAP-Rule" id="MF_01978"/>
    </source>
</evidence>
<name>A0A6M0R922_9CLOT</name>
<dbReference type="GO" id="GO:0046872">
    <property type="term" value="F:metal ion binding"/>
    <property type="evidence" value="ECO:0007669"/>
    <property type="project" value="UniProtKB-KW"/>
</dbReference>
<dbReference type="AlphaFoldDB" id="A0A6M0R922"/>
<keyword evidence="3 6" id="KW-0479">Metal-binding</keyword>
<feature type="site" description="Important for catalytic activity and substrate specificity; stabilizes the transition state when the phosphoryl donor is PPi; prevents ATP from binding by mimicking the alpha-phosphate group of ATP" evidence="6">
    <location>
        <position position="112"/>
    </location>
</feature>
<dbReference type="RefSeq" id="WP_163248974.1">
    <property type="nucleotide sequence ID" value="NZ_SXDP01000003.1"/>
</dbReference>
<dbReference type="Gene3D" id="3.40.50.460">
    <property type="entry name" value="Phosphofructokinase domain"/>
    <property type="match status" value="1"/>
</dbReference>
<dbReference type="EC" id="2.7.1.90" evidence="6"/>
<evidence type="ECO:0000256" key="1">
    <source>
        <dbReference type="ARBA" id="ARBA00001946"/>
    </source>
</evidence>
<dbReference type="InterPro" id="IPR011404">
    <property type="entry name" value="PPi-PFK"/>
</dbReference>
<dbReference type="InterPro" id="IPR035966">
    <property type="entry name" value="PKF_sf"/>
</dbReference>
<reference evidence="8 9" key="1">
    <citation type="submission" date="2019-04" db="EMBL/GenBank/DDBJ databases">
        <title>Genome sequencing of Clostridium botulinum Groups I-IV and Clostridium butyricum.</title>
        <authorList>
            <person name="Brunt J."/>
            <person name="Van Vliet A.H.M."/>
            <person name="Stringer S.C."/>
            <person name="Carter A.T."/>
            <person name="Peck M.W."/>
        </authorList>
    </citation>
    <scope>NUCLEOTIDE SEQUENCE [LARGE SCALE GENOMIC DNA]</scope>
    <source>
        <strain evidence="8 9">IFR 18/094</strain>
    </source>
</reference>
<comment type="function">
    <text evidence="6">Catalyzes the phosphorylation of D-fructose 6-phosphate, the first committing step of glycolysis. Uses inorganic phosphate (PPi) as phosphoryl donor instead of ATP like common ATP-dependent phosphofructokinases (ATP-PFKs), which renders the reaction reversible, and can thus function both in glycolysis and gluconeogenesis. Consistently, PPi-PFK can replace the enzymes of both the forward (ATP-PFK) and reverse (fructose-bisphosphatase (FBPase)) reactions.</text>
</comment>
<feature type="binding site" evidence="6">
    <location>
        <begin position="139"/>
        <end position="141"/>
    </location>
    <ligand>
        <name>substrate</name>
    </ligand>
</feature>
<comment type="activity regulation">
    <text evidence="6">Non-allosteric.</text>
</comment>
<dbReference type="NCBIfam" id="NF010675">
    <property type="entry name" value="PRK14072.1"/>
    <property type="match status" value="1"/>
</dbReference>
<comment type="cofactor">
    <cofactor evidence="1 6">
        <name>Mg(2+)</name>
        <dbReference type="ChEBI" id="CHEBI:18420"/>
    </cofactor>
</comment>
<evidence type="ECO:0000259" key="7">
    <source>
        <dbReference type="Pfam" id="PF00365"/>
    </source>
</evidence>
<dbReference type="EMBL" id="SXDP01000003">
    <property type="protein sequence ID" value="NEZ46752.1"/>
    <property type="molecule type" value="Genomic_DNA"/>
</dbReference>
<comment type="catalytic activity">
    <reaction evidence="6">
        <text>beta-D-fructose 6-phosphate + diphosphate = beta-D-fructose 1,6-bisphosphate + phosphate + H(+)</text>
        <dbReference type="Rhea" id="RHEA:13613"/>
        <dbReference type="ChEBI" id="CHEBI:15378"/>
        <dbReference type="ChEBI" id="CHEBI:32966"/>
        <dbReference type="ChEBI" id="CHEBI:33019"/>
        <dbReference type="ChEBI" id="CHEBI:43474"/>
        <dbReference type="ChEBI" id="CHEBI:57634"/>
        <dbReference type="EC" id="2.7.1.90"/>
    </reaction>
</comment>